<dbReference type="Gene3D" id="3.40.50.1000">
    <property type="entry name" value="HAD superfamily/HAD-like"/>
    <property type="match status" value="2"/>
</dbReference>
<dbReference type="SUPFAM" id="SSF56784">
    <property type="entry name" value="HAD-like"/>
    <property type="match status" value="1"/>
</dbReference>
<evidence type="ECO:0008006" key="7">
    <source>
        <dbReference type="Google" id="ProtNLM"/>
    </source>
</evidence>
<dbReference type="PANTHER" id="PTHR19288:SF4">
    <property type="entry name" value="RE04130P-RELATED"/>
    <property type="match status" value="1"/>
</dbReference>
<dbReference type="InterPro" id="IPR036412">
    <property type="entry name" value="HAD-like_sf"/>
</dbReference>
<evidence type="ECO:0000256" key="2">
    <source>
        <dbReference type="PIRSR" id="PIRSR000915-1"/>
    </source>
</evidence>
<feature type="binding site" evidence="4">
    <location>
        <position position="29"/>
    </location>
    <ligand>
        <name>Mg(2+)</name>
        <dbReference type="ChEBI" id="CHEBI:18420"/>
    </ligand>
</feature>
<evidence type="ECO:0000256" key="4">
    <source>
        <dbReference type="PIRSR" id="PIRSR000915-3"/>
    </source>
</evidence>
<dbReference type="PIRSF" id="PIRSF000915">
    <property type="entry name" value="PGP-type_phosphatase"/>
    <property type="match status" value="1"/>
</dbReference>
<dbReference type="GO" id="GO:0016791">
    <property type="term" value="F:phosphatase activity"/>
    <property type="evidence" value="ECO:0007669"/>
    <property type="project" value="TreeGrafter"/>
</dbReference>
<keyword evidence="1" id="KW-0378">Hydrolase</keyword>
<comment type="similarity">
    <text evidence="1">Belongs to the HAD-like hydrolase superfamily.</text>
</comment>
<dbReference type="NCBIfam" id="TIGR01460">
    <property type="entry name" value="HAD-SF-IIA"/>
    <property type="match status" value="1"/>
</dbReference>
<dbReference type="Pfam" id="PF13344">
    <property type="entry name" value="Hydrolase_6"/>
    <property type="match status" value="1"/>
</dbReference>
<feature type="binding site" evidence="3">
    <location>
        <begin position="61"/>
        <end position="63"/>
    </location>
    <ligand>
        <name>substrate</name>
    </ligand>
</feature>
<dbReference type="Pfam" id="PF13242">
    <property type="entry name" value="Hydrolase_like"/>
    <property type="match status" value="1"/>
</dbReference>
<sequence length="298" mass="33168">MDITPVNLLELNAEGFKAFLDSFDHVFSDCDGVIWSKKAYPNVGKFFSLMKKHGKTVNFASNNSLRSKENYEERFKDAEIENGFENLTIPSVAISEYLKSVNFNKKVYSVSCPETNNVLRSYGIECKEGPDLGPEYYEDFVQFTNDDPEIGAVVFDCDFTVNLPKLTKAITYLNRPDVLFLCGATDRHVYYKPGVKNIGTGVFTDLAGEESNRKPIVLGKPGKGFGECVMKRAGVTDPSRVLFIGDMIEQDVGLGRATGFKTLLILTNATVDTMLSHKTIRPDFYAESLGSIVPLLEK</sequence>
<dbReference type="GO" id="GO:0005737">
    <property type="term" value="C:cytoplasm"/>
    <property type="evidence" value="ECO:0007669"/>
    <property type="project" value="TreeGrafter"/>
</dbReference>
<reference evidence="5" key="1">
    <citation type="submission" date="2021-12" db="EMBL/GenBank/DDBJ databases">
        <authorList>
            <person name="King R."/>
        </authorList>
    </citation>
    <scope>NUCLEOTIDE SEQUENCE</scope>
</reference>
<evidence type="ECO:0000313" key="5">
    <source>
        <dbReference type="EMBL" id="CAD0201908.1"/>
    </source>
</evidence>
<feature type="active site" description="Proton donor" evidence="2">
    <location>
        <position position="31"/>
    </location>
</feature>
<dbReference type="EMBL" id="LR824018">
    <property type="protein sequence ID" value="CAD0201908.1"/>
    <property type="molecule type" value="Genomic_DNA"/>
</dbReference>
<dbReference type="AlphaFoldDB" id="A0A9N8Q0H9"/>
<gene>
    <name evidence="5" type="ORF">CINC_LOCUS3577</name>
</gene>
<keyword evidence="4" id="KW-0460">Magnesium</keyword>
<dbReference type="OrthoDB" id="413953at2759"/>
<feature type="binding site" evidence="4">
    <location>
        <position position="31"/>
    </location>
    <ligand>
        <name>Mg(2+)</name>
        <dbReference type="ChEBI" id="CHEBI:18420"/>
    </ligand>
</feature>
<dbReference type="InterPro" id="IPR006357">
    <property type="entry name" value="HAD-SF_hydro_IIA"/>
</dbReference>
<feature type="binding site" evidence="4">
    <location>
        <position position="246"/>
    </location>
    <ligand>
        <name>Mg(2+)</name>
        <dbReference type="ChEBI" id="CHEBI:18420"/>
    </ligand>
</feature>
<dbReference type="PANTHER" id="PTHR19288">
    <property type="entry name" value="4-NITROPHENYLPHOSPHATASE-RELATED"/>
    <property type="match status" value="1"/>
</dbReference>
<evidence type="ECO:0000256" key="3">
    <source>
        <dbReference type="PIRSR" id="PIRSR000915-2"/>
    </source>
</evidence>
<dbReference type="GO" id="GO:0046872">
    <property type="term" value="F:metal ion binding"/>
    <property type="evidence" value="ECO:0007669"/>
    <property type="project" value="UniProtKB-KW"/>
</dbReference>
<name>A0A9N8Q0H9_CHRIL</name>
<keyword evidence="4" id="KW-0479">Metal-binding</keyword>
<dbReference type="Proteomes" id="UP001154114">
    <property type="component" value="Chromosome 15"/>
</dbReference>
<dbReference type="InterPro" id="IPR023214">
    <property type="entry name" value="HAD_sf"/>
</dbReference>
<feature type="binding site" evidence="3">
    <location>
        <position position="220"/>
    </location>
    <ligand>
        <name>substrate</name>
    </ligand>
</feature>
<organism evidence="5 6">
    <name type="scientific">Chrysodeixis includens</name>
    <name type="common">Soybean looper</name>
    <name type="synonym">Pseudoplusia includens</name>
    <dbReference type="NCBI Taxonomy" id="689277"/>
    <lineage>
        <taxon>Eukaryota</taxon>
        <taxon>Metazoa</taxon>
        <taxon>Ecdysozoa</taxon>
        <taxon>Arthropoda</taxon>
        <taxon>Hexapoda</taxon>
        <taxon>Insecta</taxon>
        <taxon>Pterygota</taxon>
        <taxon>Neoptera</taxon>
        <taxon>Endopterygota</taxon>
        <taxon>Lepidoptera</taxon>
        <taxon>Glossata</taxon>
        <taxon>Ditrysia</taxon>
        <taxon>Noctuoidea</taxon>
        <taxon>Noctuidae</taxon>
        <taxon>Plusiinae</taxon>
        <taxon>Chrysodeixis</taxon>
    </lineage>
</organism>
<protein>
    <recommendedName>
        <fullName evidence="7">4-nitrophenylphosphatase</fullName>
    </recommendedName>
</protein>
<keyword evidence="6" id="KW-1185">Reference proteome</keyword>
<accession>A0A9N8Q0H9</accession>
<evidence type="ECO:0000256" key="1">
    <source>
        <dbReference type="PIRNR" id="PIRNR000915"/>
    </source>
</evidence>
<evidence type="ECO:0000313" key="6">
    <source>
        <dbReference type="Proteomes" id="UP001154114"/>
    </source>
</evidence>
<proteinExistence type="inferred from homology"/>
<comment type="cofactor">
    <cofactor evidence="4">
        <name>Mg(2+)</name>
        <dbReference type="ChEBI" id="CHEBI:18420"/>
    </cofactor>
    <text evidence="4">Divalent metal ions. Mg(2+) is the most effective.</text>
</comment>
<feature type="active site" description="Nucleophile" evidence="2">
    <location>
        <position position="29"/>
    </location>
</feature>